<proteinExistence type="inferred from homology"/>
<gene>
    <name evidence="9" type="ORF">F8O03_14430</name>
</gene>
<comment type="similarity">
    <text evidence="7">Belongs to the binding-protein-dependent transport system permease family.</text>
</comment>
<feature type="transmembrane region" description="Helical" evidence="7">
    <location>
        <begin position="203"/>
        <end position="223"/>
    </location>
</feature>
<dbReference type="InterPro" id="IPR045621">
    <property type="entry name" value="BPD_transp_1_N"/>
</dbReference>
<keyword evidence="5 7" id="KW-1133">Transmembrane helix</keyword>
<comment type="caution">
    <text evidence="9">The sequence shown here is derived from an EMBL/GenBank/DDBJ whole genome shotgun (WGS) entry which is preliminary data.</text>
</comment>
<dbReference type="Pfam" id="PF00528">
    <property type="entry name" value="BPD_transp_1"/>
    <property type="match status" value="1"/>
</dbReference>
<dbReference type="GO" id="GO:0005886">
    <property type="term" value="C:plasma membrane"/>
    <property type="evidence" value="ECO:0007669"/>
    <property type="project" value="UniProtKB-SubCell"/>
</dbReference>
<reference evidence="9 10" key="1">
    <citation type="submission" date="2019-09" db="EMBL/GenBank/DDBJ databases">
        <title>Phylogeny of genus Pseudoclavibacter and closely related genus.</title>
        <authorList>
            <person name="Li Y."/>
        </authorList>
    </citation>
    <scope>NUCLEOTIDE SEQUENCE [LARGE SCALE GENOMIC DNA]</scope>
    <source>
        <strain evidence="9 10">THG-MD12</strain>
    </source>
</reference>
<dbReference type="InterPro" id="IPR000515">
    <property type="entry name" value="MetI-like"/>
</dbReference>
<dbReference type="SUPFAM" id="SSF161098">
    <property type="entry name" value="MetI-like"/>
    <property type="match status" value="1"/>
</dbReference>
<dbReference type="OrthoDB" id="9778910at2"/>
<dbReference type="PANTHER" id="PTHR43163:SF6">
    <property type="entry name" value="DIPEPTIDE TRANSPORT SYSTEM PERMEASE PROTEIN DPPB-RELATED"/>
    <property type="match status" value="1"/>
</dbReference>
<evidence type="ECO:0000256" key="5">
    <source>
        <dbReference type="ARBA" id="ARBA00022989"/>
    </source>
</evidence>
<keyword evidence="2 7" id="KW-0813">Transport</keyword>
<dbReference type="Pfam" id="PF19300">
    <property type="entry name" value="BPD_transp_1_N"/>
    <property type="match status" value="1"/>
</dbReference>
<dbReference type="Proteomes" id="UP000490386">
    <property type="component" value="Unassembled WGS sequence"/>
</dbReference>
<evidence type="ECO:0000313" key="10">
    <source>
        <dbReference type="Proteomes" id="UP000490386"/>
    </source>
</evidence>
<keyword evidence="3" id="KW-1003">Cell membrane</keyword>
<feature type="transmembrane region" description="Helical" evidence="7">
    <location>
        <begin position="36"/>
        <end position="56"/>
    </location>
</feature>
<keyword evidence="6 7" id="KW-0472">Membrane</keyword>
<feature type="domain" description="ABC transmembrane type-1" evidence="8">
    <location>
        <begin position="122"/>
        <end position="330"/>
    </location>
</feature>
<evidence type="ECO:0000256" key="7">
    <source>
        <dbReference type="RuleBase" id="RU363032"/>
    </source>
</evidence>
<evidence type="ECO:0000313" key="9">
    <source>
        <dbReference type="EMBL" id="KAB1636767.1"/>
    </source>
</evidence>
<dbReference type="AlphaFoldDB" id="A0A7J5AZ00"/>
<evidence type="ECO:0000256" key="3">
    <source>
        <dbReference type="ARBA" id="ARBA00022475"/>
    </source>
</evidence>
<keyword evidence="10" id="KW-1185">Reference proteome</keyword>
<evidence type="ECO:0000256" key="2">
    <source>
        <dbReference type="ARBA" id="ARBA00022448"/>
    </source>
</evidence>
<dbReference type="EMBL" id="WBJX01000005">
    <property type="protein sequence ID" value="KAB1636767.1"/>
    <property type="molecule type" value="Genomic_DNA"/>
</dbReference>
<feature type="transmembrane region" description="Helical" evidence="7">
    <location>
        <begin position="122"/>
        <end position="148"/>
    </location>
</feature>
<evidence type="ECO:0000256" key="4">
    <source>
        <dbReference type="ARBA" id="ARBA00022692"/>
    </source>
</evidence>
<evidence type="ECO:0000256" key="1">
    <source>
        <dbReference type="ARBA" id="ARBA00004651"/>
    </source>
</evidence>
<sequence length="340" mass="36354">MRGEAPPPRAPAKHAHHSTRFNPKGAHVALYILRRVGITVLMVFLVVSAAFFLVALMPNDVTQTILGPDATPEARAQLRDEMGFNDPVLVRYVTFLGGLLTGDLGVSYLSQQSVTAQVLERLPVTLTLSMGGILLTTVLGIVLGILAASRGGWLDTIIRGAAGVMQAIPSFWLAVLLVLVFAVNLKLFPSSGWEPFAEDPAEFVRRITLPLISIGIAGTAAVARQARVAMIDVQGRDFMQTLRATGLPEWRIVWLHGLRNAAIPVLTVIGLQFVALFGSAVLIEQVFALPGVGKLVVDSVNLGDMPIVLGVVVALSVVILAMNLVIDILYGIINPKARLA</sequence>
<dbReference type="CDD" id="cd06261">
    <property type="entry name" value="TM_PBP2"/>
    <property type="match status" value="1"/>
</dbReference>
<evidence type="ECO:0000256" key="6">
    <source>
        <dbReference type="ARBA" id="ARBA00023136"/>
    </source>
</evidence>
<feature type="transmembrane region" description="Helical" evidence="7">
    <location>
        <begin position="307"/>
        <end position="333"/>
    </location>
</feature>
<feature type="transmembrane region" description="Helical" evidence="7">
    <location>
        <begin position="261"/>
        <end position="287"/>
    </location>
</feature>
<keyword evidence="4 7" id="KW-0812">Transmembrane</keyword>
<name>A0A7J5AZ00_9MICO</name>
<dbReference type="PANTHER" id="PTHR43163">
    <property type="entry name" value="DIPEPTIDE TRANSPORT SYSTEM PERMEASE PROTEIN DPPB-RELATED"/>
    <property type="match status" value="1"/>
</dbReference>
<accession>A0A7J5AZ00</accession>
<comment type="subcellular location">
    <subcellularLocation>
        <location evidence="1 7">Cell membrane</location>
        <topology evidence="1 7">Multi-pass membrane protein</topology>
    </subcellularLocation>
</comment>
<evidence type="ECO:0000259" key="8">
    <source>
        <dbReference type="PROSITE" id="PS50928"/>
    </source>
</evidence>
<dbReference type="GO" id="GO:0055085">
    <property type="term" value="P:transmembrane transport"/>
    <property type="evidence" value="ECO:0007669"/>
    <property type="project" value="InterPro"/>
</dbReference>
<protein>
    <submittedName>
        <fullName evidence="9">ABC transporter permease</fullName>
    </submittedName>
</protein>
<organism evidence="9 10">
    <name type="scientific">Pseudoclavibacter terrae</name>
    <dbReference type="NCBI Taxonomy" id="1530195"/>
    <lineage>
        <taxon>Bacteria</taxon>
        <taxon>Bacillati</taxon>
        <taxon>Actinomycetota</taxon>
        <taxon>Actinomycetes</taxon>
        <taxon>Micrococcales</taxon>
        <taxon>Microbacteriaceae</taxon>
        <taxon>Pseudoclavibacter</taxon>
    </lineage>
</organism>
<dbReference type="PROSITE" id="PS50928">
    <property type="entry name" value="ABC_TM1"/>
    <property type="match status" value="1"/>
</dbReference>
<dbReference type="Gene3D" id="1.10.3720.10">
    <property type="entry name" value="MetI-like"/>
    <property type="match status" value="1"/>
</dbReference>
<dbReference type="InterPro" id="IPR035906">
    <property type="entry name" value="MetI-like_sf"/>
</dbReference>
<feature type="transmembrane region" description="Helical" evidence="7">
    <location>
        <begin position="160"/>
        <end position="183"/>
    </location>
</feature>